<gene>
    <name evidence="4" type="ORF">Ahy_B06g079868</name>
</gene>
<evidence type="ECO:0000256" key="1">
    <source>
        <dbReference type="PROSITE-ProRule" id="PRU00047"/>
    </source>
</evidence>
<evidence type="ECO:0000259" key="3">
    <source>
        <dbReference type="PROSITE" id="PS50158"/>
    </source>
</evidence>
<protein>
    <recommendedName>
        <fullName evidence="3">CCHC-type domain-containing protein</fullName>
    </recommendedName>
</protein>
<evidence type="ECO:0000313" key="5">
    <source>
        <dbReference type="Proteomes" id="UP000289738"/>
    </source>
</evidence>
<keyword evidence="1" id="KW-0863">Zinc-finger</keyword>
<dbReference type="InterPro" id="IPR036875">
    <property type="entry name" value="Znf_CCHC_sf"/>
</dbReference>
<dbReference type="Pfam" id="PF00098">
    <property type="entry name" value="zf-CCHC"/>
    <property type="match status" value="1"/>
</dbReference>
<keyword evidence="1" id="KW-0479">Metal-binding</keyword>
<organism evidence="4 5">
    <name type="scientific">Arachis hypogaea</name>
    <name type="common">Peanut</name>
    <dbReference type="NCBI Taxonomy" id="3818"/>
    <lineage>
        <taxon>Eukaryota</taxon>
        <taxon>Viridiplantae</taxon>
        <taxon>Streptophyta</taxon>
        <taxon>Embryophyta</taxon>
        <taxon>Tracheophyta</taxon>
        <taxon>Spermatophyta</taxon>
        <taxon>Magnoliopsida</taxon>
        <taxon>eudicotyledons</taxon>
        <taxon>Gunneridae</taxon>
        <taxon>Pentapetalae</taxon>
        <taxon>rosids</taxon>
        <taxon>fabids</taxon>
        <taxon>Fabales</taxon>
        <taxon>Fabaceae</taxon>
        <taxon>Papilionoideae</taxon>
        <taxon>50 kb inversion clade</taxon>
        <taxon>dalbergioids sensu lato</taxon>
        <taxon>Dalbergieae</taxon>
        <taxon>Pterocarpus clade</taxon>
        <taxon>Arachis</taxon>
    </lineage>
</organism>
<proteinExistence type="predicted"/>
<reference evidence="4 5" key="1">
    <citation type="submission" date="2019-01" db="EMBL/GenBank/DDBJ databases">
        <title>Sequencing of cultivated peanut Arachis hypogaea provides insights into genome evolution and oil improvement.</title>
        <authorList>
            <person name="Chen X."/>
        </authorList>
    </citation>
    <scope>NUCLEOTIDE SEQUENCE [LARGE SCALE GENOMIC DNA]</scope>
    <source>
        <strain evidence="5">cv. Fuhuasheng</strain>
        <tissue evidence="4">Leaves</tissue>
    </source>
</reference>
<dbReference type="AlphaFoldDB" id="A0A444YGD0"/>
<feature type="domain" description="CCHC-type" evidence="3">
    <location>
        <begin position="9"/>
        <end position="25"/>
    </location>
</feature>
<keyword evidence="5" id="KW-1185">Reference proteome</keyword>
<comment type="caution">
    <text evidence="4">The sequence shown here is derived from an EMBL/GenBank/DDBJ whole genome shotgun (WGS) entry which is preliminary data.</text>
</comment>
<dbReference type="EMBL" id="SDMP01000016">
    <property type="protein sequence ID" value="RYR01003.1"/>
    <property type="molecule type" value="Genomic_DNA"/>
</dbReference>
<dbReference type="GO" id="GO:0008270">
    <property type="term" value="F:zinc ion binding"/>
    <property type="evidence" value="ECO:0007669"/>
    <property type="project" value="UniProtKB-KW"/>
</dbReference>
<dbReference type="PROSITE" id="PS50158">
    <property type="entry name" value="ZF_CCHC"/>
    <property type="match status" value="1"/>
</dbReference>
<keyword evidence="1" id="KW-0862">Zinc</keyword>
<accession>A0A444YGD0</accession>
<feature type="region of interest" description="Disordered" evidence="2">
    <location>
        <begin position="70"/>
        <end position="113"/>
    </location>
</feature>
<dbReference type="GO" id="GO:0003676">
    <property type="term" value="F:nucleic acid binding"/>
    <property type="evidence" value="ECO:0007669"/>
    <property type="project" value="InterPro"/>
</dbReference>
<sequence length="113" mass="12550">MKRIYKKGRCRYCGKAGHTKRNCPKRAADEEVAQLQRLLLQRLPLHNPLLLMVVKVRPTLLSLSHKTKVLPSPVRSPKLPLKRKFAKHHEKTSSGSSNPPVTTSPAATPPGSS</sequence>
<feature type="compositionally biased region" description="Low complexity" evidence="2">
    <location>
        <begin position="96"/>
        <end position="113"/>
    </location>
</feature>
<name>A0A444YGD0_ARAHY</name>
<dbReference type="Gene3D" id="4.10.60.10">
    <property type="entry name" value="Zinc finger, CCHC-type"/>
    <property type="match status" value="1"/>
</dbReference>
<dbReference type="SMART" id="SM00343">
    <property type="entry name" value="ZnF_C2HC"/>
    <property type="match status" value="1"/>
</dbReference>
<dbReference type="InterPro" id="IPR001878">
    <property type="entry name" value="Znf_CCHC"/>
</dbReference>
<evidence type="ECO:0000256" key="2">
    <source>
        <dbReference type="SAM" id="MobiDB-lite"/>
    </source>
</evidence>
<evidence type="ECO:0000313" key="4">
    <source>
        <dbReference type="EMBL" id="RYR01003.1"/>
    </source>
</evidence>
<feature type="compositionally biased region" description="Basic residues" evidence="2">
    <location>
        <begin position="80"/>
        <end position="90"/>
    </location>
</feature>
<dbReference type="Proteomes" id="UP000289738">
    <property type="component" value="Chromosome B06"/>
</dbReference>
<dbReference type="SUPFAM" id="SSF57756">
    <property type="entry name" value="Retrovirus zinc finger-like domains"/>
    <property type="match status" value="1"/>
</dbReference>